<proteinExistence type="inferred from homology"/>
<dbReference type="Gene3D" id="2.60.120.260">
    <property type="entry name" value="Galactose-binding domain-like"/>
    <property type="match status" value="1"/>
</dbReference>
<dbReference type="SUPFAM" id="SSF49785">
    <property type="entry name" value="Galactose-binding domain-like"/>
    <property type="match status" value="1"/>
</dbReference>
<evidence type="ECO:0000256" key="5">
    <source>
        <dbReference type="SAM" id="SignalP"/>
    </source>
</evidence>
<dbReference type="Proteomes" id="UP001596058">
    <property type="component" value="Unassembled WGS sequence"/>
</dbReference>
<reference evidence="8" key="1">
    <citation type="journal article" date="2019" name="Int. J. Syst. Evol. Microbiol.">
        <title>The Global Catalogue of Microorganisms (GCM) 10K type strain sequencing project: providing services to taxonomists for standard genome sequencing and annotation.</title>
        <authorList>
            <consortium name="The Broad Institute Genomics Platform"/>
            <consortium name="The Broad Institute Genome Sequencing Center for Infectious Disease"/>
            <person name="Wu L."/>
            <person name="Ma J."/>
        </authorList>
    </citation>
    <scope>NUCLEOTIDE SEQUENCE [LARGE SCALE GENOMIC DNA]</scope>
    <source>
        <strain evidence="8">CCUG 53903</strain>
    </source>
</reference>
<evidence type="ECO:0000313" key="8">
    <source>
        <dbReference type="Proteomes" id="UP001596058"/>
    </source>
</evidence>
<sequence length="438" mass="46330">MRLLGRLALVLTTVVAWLPAAAGTATADPAGAAVAPPALINADFPDPDVLQAGSTFYAYSTSSRAGRIQVASAPSATGPWTVRGDALPDKPSWAGSGGFWAPDVSRRADGRYLMYFTGPSTAAGRMCIGAATATGPLGPFQPVGSAPLVCDASEGGDIDPSSFVDGDGTRYLVYKNDGNAVGRPTILWLQQVGADGVTFAGGRRELIRNDRPEEAGVIEAPVLVKRPSRYVLFYSAGSYAGNSYFTGYATSPSLTGSYAKAYRPLMTTATFDGAVQGPGGTDVLGNRAFFHGWVNNARWMYTAELGWADDLPVVRGSRVRYEAERGTLNHAEVRSGAAGASQGAVAAKIDYADSWVDVRVYAPVAGAYTAYVAYAAGFGDAQHLVTVNGGTRSTLNYPNRGWDNWTQVPIGLTLNAGWNVLRFQHQTRWAELDYVELA</sequence>
<dbReference type="SUPFAM" id="SSF75005">
    <property type="entry name" value="Arabinanase/levansucrase/invertase"/>
    <property type="match status" value="1"/>
</dbReference>
<evidence type="ECO:0000256" key="3">
    <source>
        <dbReference type="ARBA" id="ARBA00023295"/>
    </source>
</evidence>
<evidence type="ECO:0000256" key="4">
    <source>
        <dbReference type="RuleBase" id="RU361187"/>
    </source>
</evidence>
<feature type="chain" id="PRO_5046753442" evidence="5">
    <location>
        <begin position="28"/>
        <end position="438"/>
    </location>
</feature>
<dbReference type="Pfam" id="PF04616">
    <property type="entry name" value="Glyco_hydro_43"/>
    <property type="match status" value="1"/>
</dbReference>
<dbReference type="Pfam" id="PF16990">
    <property type="entry name" value="CBM_35"/>
    <property type="match status" value="1"/>
</dbReference>
<dbReference type="PANTHER" id="PTHR42812:SF5">
    <property type="entry name" value="ENDO-ARABINASE"/>
    <property type="match status" value="1"/>
</dbReference>
<dbReference type="InterPro" id="IPR051795">
    <property type="entry name" value="Glycosyl_Hydrlase_43"/>
</dbReference>
<dbReference type="Gene3D" id="2.115.10.20">
    <property type="entry name" value="Glycosyl hydrolase domain, family 43"/>
    <property type="match status" value="1"/>
</dbReference>
<evidence type="ECO:0000313" key="7">
    <source>
        <dbReference type="EMBL" id="MFC5823614.1"/>
    </source>
</evidence>
<dbReference type="EMBL" id="JBHSPA010000010">
    <property type="protein sequence ID" value="MFC5823614.1"/>
    <property type="molecule type" value="Genomic_DNA"/>
</dbReference>
<feature type="signal peptide" evidence="5">
    <location>
        <begin position="1"/>
        <end position="27"/>
    </location>
</feature>
<keyword evidence="2 4" id="KW-0378">Hydrolase</keyword>
<gene>
    <name evidence="7" type="ORF">ACFPZ3_07110</name>
</gene>
<dbReference type="RefSeq" id="WP_379513144.1">
    <property type="nucleotide sequence ID" value="NZ_JBHSPA010000010.1"/>
</dbReference>
<keyword evidence="3 4" id="KW-0326">Glycosidase</keyword>
<protein>
    <submittedName>
        <fullName evidence="7">Family 43 glycosylhydrolase</fullName>
    </submittedName>
</protein>
<name>A0ABW1CD33_9ACTN</name>
<evidence type="ECO:0000259" key="6">
    <source>
        <dbReference type="PROSITE" id="PS51175"/>
    </source>
</evidence>
<feature type="domain" description="CBM6" evidence="6">
    <location>
        <begin position="319"/>
        <end position="438"/>
    </location>
</feature>
<evidence type="ECO:0000256" key="2">
    <source>
        <dbReference type="ARBA" id="ARBA00022801"/>
    </source>
</evidence>
<organism evidence="7 8">
    <name type="scientific">Nonomuraea insulae</name>
    <dbReference type="NCBI Taxonomy" id="1616787"/>
    <lineage>
        <taxon>Bacteria</taxon>
        <taxon>Bacillati</taxon>
        <taxon>Actinomycetota</taxon>
        <taxon>Actinomycetes</taxon>
        <taxon>Streptosporangiales</taxon>
        <taxon>Streptosporangiaceae</taxon>
        <taxon>Nonomuraea</taxon>
    </lineage>
</organism>
<keyword evidence="8" id="KW-1185">Reference proteome</keyword>
<dbReference type="InterPro" id="IPR008979">
    <property type="entry name" value="Galactose-bd-like_sf"/>
</dbReference>
<evidence type="ECO:0000256" key="1">
    <source>
        <dbReference type="ARBA" id="ARBA00009865"/>
    </source>
</evidence>
<accession>A0ABW1CD33</accession>
<dbReference type="InterPro" id="IPR006710">
    <property type="entry name" value="Glyco_hydro_43"/>
</dbReference>
<dbReference type="PANTHER" id="PTHR42812">
    <property type="entry name" value="BETA-XYLOSIDASE"/>
    <property type="match status" value="1"/>
</dbReference>
<dbReference type="InterPro" id="IPR023296">
    <property type="entry name" value="Glyco_hydro_beta-prop_sf"/>
</dbReference>
<comment type="caution">
    <text evidence="7">The sequence shown here is derived from an EMBL/GenBank/DDBJ whole genome shotgun (WGS) entry which is preliminary data.</text>
</comment>
<dbReference type="CDD" id="cd08999">
    <property type="entry name" value="GH43_ABN-like"/>
    <property type="match status" value="1"/>
</dbReference>
<dbReference type="PROSITE" id="PS51175">
    <property type="entry name" value="CBM6"/>
    <property type="match status" value="1"/>
</dbReference>
<comment type="similarity">
    <text evidence="1 4">Belongs to the glycosyl hydrolase 43 family.</text>
</comment>
<dbReference type="InterPro" id="IPR005084">
    <property type="entry name" value="CBM6"/>
</dbReference>
<keyword evidence="5" id="KW-0732">Signal</keyword>